<dbReference type="RefSeq" id="XP_027110013.1">
    <property type="nucleotide sequence ID" value="XM_027254212.1"/>
</dbReference>
<dbReference type="RefSeq" id="XP_027110012.1">
    <property type="nucleotide sequence ID" value="XM_027254211.1"/>
</dbReference>
<dbReference type="RefSeq" id="XP_027110014.1">
    <property type="nucleotide sequence ID" value="XM_027254213.1"/>
</dbReference>
<evidence type="ECO:0000256" key="1">
    <source>
        <dbReference type="ARBA" id="ARBA00022884"/>
    </source>
</evidence>
<dbReference type="AlphaFoldDB" id="A0A6P6W7A9"/>
<dbReference type="InterPro" id="IPR035979">
    <property type="entry name" value="RBD_domain_sf"/>
</dbReference>
<evidence type="ECO:0000313" key="6">
    <source>
        <dbReference type="RefSeq" id="XP_027110011.1"/>
    </source>
</evidence>
<protein>
    <submittedName>
        <fullName evidence="6 7 10 11">RNA-binding protein 2</fullName>
    </submittedName>
</protein>
<dbReference type="GeneID" id="113729895"/>
<evidence type="ECO:0000313" key="10">
    <source>
        <dbReference type="RefSeq" id="XP_071934092.1"/>
    </source>
</evidence>
<dbReference type="SUPFAM" id="SSF54928">
    <property type="entry name" value="RNA-binding domain, RBD"/>
    <property type="match status" value="1"/>
</dbReference>
<keyword evidence="1 2" id="KW-0694">RNA-binding</keyword>
<feature type="region of interest" description="Disordered" evidence="3">
    <location>
        <begin position="170"/>
        <end position="193"/>
    </location>
</feature>
<name>A0A6P6W7A9_COFAR</name>
<accession>A0A6P6W7A9</accession>
<dbReference type="CDD" id="cd21618">
    <property type="entry name" value="RRM_AtNSRA_like"/>
    <property type="match status" value="1"/>
</dbReference>
<dbReference type="GO" id="GO:0003723">
    <property type="term" value="F:RNA binding"/>
    <property type="evidence" value="ECO:0007669"/>
    <property type="project" value="UniProtKB-UniRule"/>
</dbReference>
<evidence type="ECO:0000256" key="3">
    <source>
        <dbReference type="SAM" id="MobiDB-lite"/>
    </source>
</evidence>
<dbReference type="InterPro" id="IPR012677">
    <property type="entry name" value="Nucleotide-bd_a/b_plait_sf"/>
</dbReference>
<dbReference type="RefSeq" id="XP_071934094.1">
    <property type="nucleotide sequence ID" value="XM_072077993.1"/>
</dbReference>
<gene>
    <name evidence="6 7 8 9 10 11 12" type="primary">LOC113729895</name>
</gene>
<evidence type="ECO:0000259" key="4">
    <source>
        <dbReference type="PROSITE" id="PS50102"/>
    </source>
</evidence>
<dbReference type="SMART" id="SM00360">
    <property type="entry name" value="RRM"/>
    <property type="match status" value="1"/>
</dbReference>
<dbReference type="RefSeq" id="XP_027110011.1">
    <property type="nucleotide sequence ID" value="XM_027254210.1"/>
</dbReference>
<reference evidence="5" key="1">
    <citation type="journal article" date="2025" name="Foods">
        <title>Unveiling the Microbial Signatures of Arabica Coffee Cherries: Insights into Ripeness Specific Diversity, Functional Traits, and Implications for Quality and Safety.</title>
        <authorList>
            <consortium name="RefSeq"/>
            <person name="Tenea G.N."/>
            <person name="Cifuentes V."/>
            <person name="Reyes P."/>
            <person name="Cevallos-Vallejos M."/>
        </authorList>
    </citation>
    <scope>NUCLEOTIDE SEQUENCE [LARGE SCALE GENOMIC DNA]</scope>
</reference>
<dbReference type="Proteomes" id="UP001652660">
    <property type="component" value="Chromosome 2e"/>
</dbReference>
<feature type="compositionally biased region" description="Polar residues" evidence="3">
    <location>
        <begin position="183"/>
        <end position="193"/>
    </location>
</feature>
<dbReference type="OrthoDB" id="431169at2759"/>
<dbReference type="RefSeq" id="XP_071934093.1">
    <property type="nucleotide sequence ID" value="XM_072077992.1"/>
</dbReference>
<dbReference type="Gene3D" id="3.30.70.330">
    <property type="match status" value="1"/>
</dbReference>
<evidence type="ECO:0000313" key="8">
    <source>
        <dbReference type="RefSeq" id="XP_027110013.1"/>
    </source>
</evidence>
<dbReference type="PROSITE" id="PS50102">
    <property type="entry name" value="RRM"/>
    <property type="match status" value="1"/>
</dbReference>
<evidence type="ECO:0000313" key="9">
    <source>
        <dbReference type="RefSeq" id="XP_027110014.1"/>
    </source>
</evidence>
<dbReference type="InterPro" id="IPR000504">
    <property type="entry name" value="RRM_dom"/>
</dbReference>
<evidence type="ECO:0000256" key="2">
    <source>
        <dbReference type="PROSITE-ProRule" id="PRU00176"/>
    </source>
</evidence>
<evidence type="ECO:0000313" key="7">
    <source>
        <dbReference type="RefSeq" id="XP_027110012.1"/>
    </source>
</evidence>
<dbReference type="RefSeq" id="XP_071934092.1">
    <property type="nucleotide sequence ID" value="XM_072077991.1"/>
</dbReference>
<evidence type="ECO:0000313" key="11">
    <source>
        <dbReference type="RefSeq" id="XP_071934093.1"/>
    </source>
</evidence>
<dbReference type="PANTHER" id="PTHR10501">
    <property type="entry name" value="U1 SMALL NUCLEAR RIBONUCLEOPROTEIN A/U2 SMALL NUCLEAR RIBONUCLEOPROTEIN B"/>
    <property type="match status" value="1"/>
</dbReference>
<feature type="domain" description="RRM" evidence="4">
    <location>
        <begin position="202"/>
        <end position="288"/>
    </location>
</feature>
<dbReference type="Pfam" id="PF00076">
    <property type="entry name" value="RRM_1"/>
    <property type="match status" value="1"/>
</dbReference>
<evidence type="ECO:0000313" key="12">
    <source>
        <dbReference type="RefSeq" id="XP_071934094.1"/>
    </source>
</evidence>
<evidence type="ECO:0000313" key="5">
    <source>
        <dbReference type="Proteomes" id="UP001652660"/>
    </source>
</evidence>
<keyword evidence="5" id="KW-1185">Reference proteome</keyword>
<reference evidence="6 7" key="2">
    <citation type="submission" date="2025-04" db="UniProtKB">
        <authorList>
            <consortium name="RefSeq"/>
        </authorList>
    </citation>
    <scope>IDENTIFICATION</scope>
    <source>
        <tissue evidence="6 7">Leaves</tissue>
    </source>
</reference>
<organism evidence="5 7">
    <name type="scientific">Coffea arabica</name>
    <name type="common">Arabian coffee</name>
    <dbReference type="NCBI Taxonomy" id="13443"/>
    <lineage>
        <taxon>Eukaryota</taxon>
        <taxon>Viridiplantae</taxon>
        <taxon>Streptophyta</taxon>
        <taxon>Embryophyta</taxon>
        <taxon>Tracheophyta</taxon>
        <taxon>Spermatophyta</taxon>
        <taxon>Magnoliopsida</taxon>
        <taxon>eudicotyledons</taxon>
        <taxon>Gunneridae</taxon>
        <taxon>Pentapetalae</taxon>
        <taxon>asterids</taxon>
        <taxon>lamiids</taxon>
        <taxon>Gentianales</taxon>
        <taxon>Rubiaceae</taxon>
        <taxon>Ixoroideae</taxon>
        <taxon>Gardenieae complex</taxon>
        <taxon>Bertiereae - Coffeeae clade</taxon>
        <taxon>Coffeeae</taxon>
        <taxon>Coffea</taxon>
    </lineage>
</organism>
<sequence>MAGPHSSREMAVAPNNYDVYGKRIAEEAPSETVVAYNKYNASGNRIAEAPSETAVAYNKYNASGKGIAEAPPVAAAKRRRADFDDPSSLSFSSFYARGDGRGETRVIVDTDPIGASYDFYLQCSKMSPHIGGTSARSVDGGFKDHHVDLSVTGSNPAQLSFMGSNPAQLSVMGSNPARRKDSQSMTLQGGIPTNSVPSDASRTLFVLGLPSDCRRREVAHLFRCFEGYQELRLIRKEPKYHGGDPSVLCFVDFVSPAHAAVVKDALQGYKFDELDPLSVRLILQFARHPAARLAGGYR</sequence>
<proteinExistence type="predicted"/>